<reference evidence="1 2" key="1">
    <citation type="journal article" date="2016" name="Proc. Natl. Acad. Sci. U.S.A.">
        <title>Lipid metabolic changes in an early divergent fungus govern the establishment of a mutualistic symbiosis with endobacteria.</title>
        <authorList>
            <person name="Lastovetsky O.A."/>
            <person name="Gaspar M.L."/>
            <person name="Mondo S.J."/>
            <person name="LaButti K.M."/>
            <person name="Sandor L."/>
            <person name="Grigoriev I.V."/>
            <person name="Henry S.A."/>
            <person name="Pawlowska T.E."/>
        </authorList>
    </citation>
    <scope>NUCLEOTIDE SEQUENCE [LARGE SCALE GENOMIC DNA]</scope>
    <source>
        <strain evidence="1 2">ATCC 11559</strain>
    </source>
</reference>
<gene>
    <name evidence="1" type="ORF">BCV71DRAFT_232638</name>
</gene>
<organism evidence="1 2">
    <name type="scientific">Rhizopus microsporus</name>
    <dbReference type="NCBI Taxonomy" id="58291"/>
    <lineage>
        <taxon>Eukaryota</taxon>
        <taxon>Fungi</taxon>
        <taxon>Fungi incertae sedis</taxon>
        <taxon>Mucoromycota</taxon>
        <taxon>Mucoromycotina</taxon>
        <taxon>Mucoromycetes</taxon>
        <taxon>Mucorales</taxon>
        <taxon>Mucorineae</taxon>
        <taxon>Rhizopodaceae</taxon>
        <taxon>Rhizopus</taxon>
    </lineage>
</organism>
<dbReference type="Proteomes" id="UP000242381">
    <property type="component" value="Unassembled WGS sequence"/>
</dbReference>
<evidence type="ECO:0000313" key="1">
    <source>
        <dbReference type="EMBL" id="ORE21105.1"/>
    </source>
</evidence>
<dbReference type="AlphaFoldDB" id="A0A1X0S9Y6"/>
<dbReference type="EMBL" id="KV921284">
    <property type="protein sequence ID" value="ORE21105.1"/>
    <property type="molecule type" value="Genomic_DNA"/>
</dbReference>
<name>A0A1X0S9Y6_RHIZD</name>
<evidence type="ECO:0000313" key="2">
    <source>
        <dbReference type="Proteomes" id="UP000242381"/>
    </source>
</evidence>
<protein>
    <submittedName>
        <fullName evidence="1">Uncharacterized protein</fullName>
    </submittedName>
</protein>
<proteinExistence type="predicted"/>
<sequence>MSYPSSSAILRRLVTGSYFAIVDGPFHNRYLDLQLVTSTMIRYPSISVYIVDIDEKLEIAVTERLLKVRNYFEKVRKLMSLNLNPVISNSTCLCVSFVLASCTSSCPFLPSLILKSGKKFSKEYPMVFSGFPSRFNKRQKNINLINLNIKSIPLSYISLELPILIKGKKRQTTRDR</sequence>
<accession>A0A1X0S9Y6</accession>